<accession>A0A0L0BSS2</accession>
<evidence type="ECO:0000313" key="1">
    <source>
        <dbReference type="EMBL" id="KNC23066.1"/>
    </source>
</evidence>
<sequence length="73" mass="8188">MDIKEKILNGQYTTLKKSGKSKVWDVYAGILNEEGTELENMIPKKTDVAVDVDGHTKKKLVSVVTECMEKMSN</sequence>
<dbReference type="EMBL" id="JRES01001420">
    <property type="protein sequence ID" value="KNC23066.1"/>
    <property type="molecule type" value="Genomic_DNA"/>
</dbReference>
<proteinExistence type="predicted"/>
<name>A0A0L0BSS2_LUCCU</name>
<dbReference type="Proteomes" id="UP000037069">
    <property type="component" value="Unassembled WGS sequence"/>
</dbReference>
<gene>
    <name evidence="1" type="ORF">FF38_01497</name>
</gene>
<comment type="caution">
    <text evidence="1">The sequence shown here is derived from an EMBL/GenBank/DDBJ whole genome shotgun (WGS) entry which is preliminary data.</text>
</comment>
<evidence type="ECO:0000313" key="2">
    <source>
        <dbReference type="Proteomes" id="UP000037069"/>
    </source>
</evidence>
<dbReference type="AlphaFoldDB" id="A0A0L0BSS2"/>
<organism evidence="1 2">
    <name type="scientific">Lucilia cuprina</name>
    <name type="common">Green bottle fly</name>
    <name type="synonym">Australian sheep blowfly</name>
    <dbReference type="NCBI Taxonomy" id="7375"/>
    <lineage>
        <taxon>Eukaryota</taxon>
        <taxon>Metazoa</taxon>
        <taxon>Ecdysozoa</taxon>
        <taxon>Arthropoda</taxon>
        <taxon>Hexapoda</taxon>
        <taxon>Insecta</taxon>
        <taxon>Pterygota</taxon>
        <taxon>Neoptera</taxon>
        <taxon>Endopterygota</taxon>
        <taxon>Diptera</taxon>
        <taxon>Brachycera</taxon>
        <taxon>Muscomorpha</taxon>
        <taxon>Oestroidea</taxon>
        <taxon>Calliphoridae</taxon>
        <taxon>Luciliinae</taxon>
        <taxon>Lucilia</taxon>
    </lineage>
</organism>
<protein>
    <submittedName>
        <fullName evidence="1">Uncharacterized protein</fullName>
    </submittedName>
</protein>
<reference evidence="1 2" key="1">
    <citation type="journal article" date="2015" name="Nat. Commun.">
        <title>Lucilia cuprina genome unlocks parasitic fly biology to underpin future interventions.</title>
        <authorList>
            <person name="Anstead C.A."/>
            <person name="Korhonen P.K."/>
            <person name="Young N.D."/>
            <person name="Hall R.S."/>
            <person name="Jex A.R."/>
            <person name="Murali S.C."/>
            <person name="Hughes D.S."/>
            <person name="Lee S.F."/>
            <person name="Perry T."/>
            <person name="Stroehlein A.J."/>
            <person name="Ansell B.R."/>
            <person name="Breugelmans B."/>
            <person name="Hofmann A."/>
            <person name="Qu J."/>
            <person name="Dugan S."/>
            <person name="Lee S.L."/>
            <person name="Chao H."/>
            <person name="Dinh H."/>
            <person name="Han Y."/>
            <person name="Doddapaneni H.V."/>
            <person name="Worley K.C."/>
            <person name="Muzny D.M."/>
            <person name="Ioannidis P."/>
            <person name="Waterhouse R.M."/>
            <person name="Zdobnov E.M."/>
            <person name="James P.J."/>
            <person name="Bagnall N.H."/>
            <person name="Kotze A.C."/>
            <person name="Gibbs R.A."/>
            <person name="Richards S."/>
            <person name="Batterham P."/>
            <person name="Gasser R.B."/>
        </authorList>
    </citation>
    <scope>NUCLEOTIDE SEQUENCE [LARGE SCALE GENOMIC DNA]</scope>
    <source>
        <strain evidence="1 2">LS</strain>
        <tissue evidence="1">Full body</tissue>
    </source>
</reference>
<keyword evidence="2" id="KW-1185">Reference proteome</keyword>